<dbReference type="RefSeq" id="WP_138986977.1">
    <property type="nucleotide sequence ID" value="NZ_CP043869.1"/>
</dbReference>
<proteinExistence type="predicted"/>
<organism evidence="5 6">
    <name type="scientific">Neptunomonas concharum</name>
    <dbReference type="NCBI Taxonomy" id="1031538"/>
    <lineage>
        <taxon>Bacteria</taxon>
        <taxon>Pseudomonadati</taxon>
        <taxon>Pseudomonadota</taxon>
        <taxon>Gammaproteobacteria</taxon>
        <taxon>Oceanospirillales</taxon>
        <taxon>Oceanospirillaceae</taxon>
        <taxon>Neptunomonas</taxon>
    </lineage>
</organism>
<evidence type="ECO:0000256" key="3">
    <source>
        <dbReference type="ARBA" id="ARBA00022643"/>
    </source>
</evidence>
<evidence type="ECO:0000313" key="5">
    <source>
        <dbReference type="EMBL" id="QEQ97381.1"/>
    </source>
</evidence>
<dbReference type="SUPFAM" id="SSF52218">
    <property type="entry name" value="Flavoproteins"/>
    <property type="match status" value="1"/>
</dbReference>
<dbReference type="PROSITE" id="PS50902">
    <property type="entry name" value="FLAVODOXIN_LIKE"/>
    <property type="match status" value="1"/>
</dbReference>
<protein>
    <recommendedName>
        <fullName evidence="4">Flavodoxin-like domain-containing protein</fullName>
    </recommendedName>
</protein>
<reference evidence="5 6" key="1">
    <citation type="journal article" date="2019" name="Biochem. Eng. J.">
        <title>Metabolic engineering of the marine bacteria Neptunomonas concharum for the production of acetoin and meso-2,3-butanediol from acetate.</title>
        <authorList>
            <person name="Li W."/>
            <person name="Pu N."/>
            <person name="Liu C.-X."/>
            <person name="Yuan Q.-P."/>
            <person name="Li Z.-J."/>
        </authorList>
    </citation>
    <scope>NUCLEOTIDE SEQUENCE [LARGE SCALE GENOMIC DNA]</scope>
    <source>
        <strain evidence="5 6">JCM17730</strain>
    </source>
</reference>
<dbReference type="GO" id="GO:0005829">
    <property type="term" value="C:cytosol"/>
    <property type="evidence" value="ECO:0007669"/>
    <property type="project" value="TreeGrafter"/>
</dbReference>
<keyword evidence="2" id="KW-0285">Flavoprotein</keyword>
<evidence type="ECO:0000313" key="6">
    <source>
        <dbReference type="Proteomes" id="UP000324760"/>
    </source>
</evidence>
<dbReference type="Pfam" id="PF00258">
    <property type="entry name" value="Flavodoxin_1"/>
    <property type="match status" value="1"/>
</dbReference>
<comment type="cofactor">
    <cofactor evidence="1">
        <name>FMN</name>
        <dbReference type="ChEBI" id="CHEBI:58210"/>
    </cofactor>
</comment>
<dbReference type="Proteomes" id="UP000324760">
    <property type="component" value="Chromosome"/>
</dbReference>
<evidence type="ECO:0000256" key="2">
    <source>
        <dbReference type="ARBA" id="ARBA00022630"/>
    </source>
</evidence>
<dbReference type="OrthoDB" id="359268at2"/>
<keyword evidence="6" id="KW-1185">Reference proteome</keyword>
<feature type="domain" description="Flavodoxin-like" evidence="4">
    <location>
        <begin position="4"/>
        <end position="145"/>
    </location>
</feature>
<dbReference type="AlphaFoldDB" id="A0A5P1RDN4"/>
<dbReference type="GO" id="GO:0050660">
    <property type="term" value="F:flavin adenine dinucleotide binding"/>
    <property type="evidence" value="ECO:0007669"/>
    <property type="project" value="TreeGrafter"/>
</dbReference>
<dbReference type="PANTHER" id="PTHR19384:SF128">
    <property type="entry name" value="NADPH OXIDOREDUCTASE A"/>
    <property type="match status" value="1"/>
</dbReference>
<dbReference type="EMBL" id="CP043869">
    <property type="protein sequence ID" value="QEQ97381.1"/>
    <property type="molecule type" value="Genomic_DNA"/>
</dbReference>
<dbReference type="KEGG" id="ncu:F0U83_12025"/>
<dbReference type="GO" id="GO:0010181">
    <property type="term" value="F:FMN binding"/>
    <property type="evidence" value="ECO:0007669"/>
    <property type="project" value="InterPro"/>
</dbReference>
<dbReference type="InterPro" id="IPR029039">
    <property type="entry name" value="Flavoprotein-like_sf"/>
</dbReference>
<keyword evidence="3" id="KW-0288">FMN</keyword>
<dbReference type="Gene3D" id="3.40.50.360">
    <property type="match status" value="1"/>
</dbReference>
<dbReference type="InterPro" id="IPR008254">
    <property type="entry name" value="Flavodoxin/NO_synth"/>
</dbReference>
<accession>A0A5P1RDN4</accession>
<dbReference type="PANTHER" id="PTHR19384">
    <property type="entry name" value="NITRIC OXIDE SYNTHASE-RELATED"/>
    <property type="match status" value="1"/>
</dbReference>
<dbReference type="GO" id="GO:0016491">
    <property type="term" value="F:oxidoreductase activity"/>
    <property type="evidence" value="ECO:0007669"/>
    <property type="project" value="TreeGrafter"/>
</dbReference>
<evidence type="ECO:0000256" key="1">
    <source>
        <dbReference type="ARBA" id="ARBA00001917"/>
    </source>
</evidence>
<name>A0A5P1RDN4_9GAMM</name>
<evidence type="ECO:0000259" key="4">
    <source>
        <dbReference type="PROSITE" id="PS50902"/>
    </source>
</evidence>
<gene>
    <name evidence="5" type="ORF">F0U83_12025</name>
</gene>
<sequence length="148" mass="15996">MVKITLLVGTTYGFAQELAEQAACQLRDFGCEVTLCMAATLDDIAIGEPGVIIVCCATIGQGDIPNNLLPLYETLQKAAPAMPYKRYGVIALGDSSYEYFAGGGKQMDALLASLQLQPIQPMLIIDACESDDPEIEVASWIEQLYQKI</sequence>